<dbReference type="SUPFAM" id="SSF88659">
    <property type="entry name" value="Sigma3 and sigma4 domains of RNA polymerase sigma factors"/>
    <property type="match status" value="1"/>
</dbReference>
<evidence type="ECO:0000256" key="5">
    <source>
        <dbReference type="ARBA" id="ARBA00023163"/>
    </source>
</evidence>
<dbReference type="InterPro" id="IPR039425">
    <property type="entry name" value="RNA_pol_sigma-70-like"/>
</dbReference>
<evidence type="ECO:0000313" key="9">
    <source>
        <dbReference type="Proteomes" id="UP001165422"/>
    </source>
</evidence>
<dbReference type="InterPro" id="IPR013324">
    <property type="entry name" value="RNA_pol_sigma_r3/r4-like"/>
</dbReference>
<keyword evidence="3" id="KW-0731">Sigma factor</keyword>
<dbReference type="Proteomes" id="UP001165422">
    <property type="component" value="Unassembled WGS sequence"/>
</dbReference>
<comment type="caution">
    <text evidence="8">The sequence shown here is derived from an EMBL/GenBank/DDBJ whole genome shotgun (WGS) entry which is preliminary data.</text>
</comment>
<keyword evidence="5" id="KW-0804">Transcription</keyword>
<dbReference type="InterPro" id="IPR013325">
    <property type="entry name" value="RNA_pol_sigma_r2"/>
</dbReference>
<feature type="domain" description="RNA polymerase sigma-70 region 2" evidence="6">
    <location>
        <begin position="22"/>
        <end position="88"/>
    </location>
</feature>
<dbReference type="Pfam" id="PF04542">
    <property type="entry name" value="Sigma70_r2"/>
    <property type="match status" value="1"/>
</dbReference>
<dbReference type="Gene3D" id="1.10.1740.10">
    <property type="match status" value="1"/>
</dbReference>
<evidence type="ECO:0000256" key="1">
    <source>
        <dbReference type="ARBA" id="ARBA00010641"/>
    </source>
</evidence>
<feature type="domain" description="RNA polymerase sigma factor 70 region 4 type 2" evidence="7">
    <location>
        <begin position="111"/>
        <end position="162"/>
    </location>
</feature>
<keyword evidence="2" id="KW-0805">Transcription regulation</keyword>
<evidence type="ECO:0000259" key="7">
    <source>
        <dbReference type="Pfam" id="PF08281"/>
    </source>
</evidence>
<dbReference type="PANTHER" id="PTHR43133">
    <property type="entry name" value="RNA POLYMERASE ECF-TYPE SIGMA FACTO"/>
    <property type="match status" value="1"/>
</dbReference>
<protein>
    <submittedName>
        <fullName evidence="8">RNA polymerase sigma factor</fullName>
    </submittedName>
</protein>
<dbReference type="InterPro" id="IPR036388">
    <property type="entry name" value="WH-like_DNA-bd_sf"/>
</dbReference>
<accession>A0ABS8N7M3</accession>
<dbReference type="CDD" id="cd06171">
    <property type="entry name" value="Sigma70_r4"/>
    <property type="match status" value="1"/>
</dbReference>
<evidence type="ECO:0000259" key="6">
    <source>
        <dbReference type="Pfam" id="PF04542"/>
    </source>
</evidence>
<dbReference type="NCBIfam" id="TIGR02937">
    <property type="entry name" value="sigma70-ECF"/>
    <property type="match status" value="1"/>
</dbReference>
<dbReference type="PANTHER" id="PTHR43133:SF8">
    <property type="entry name" value="RNA POLYMERASE SIGMA FACTOR HI_1459-RELATED"/>
    <property type="match status" value="1"/>
</dbReference>
<dbReference type="Pfam" id="PF08281">
    <property type="entry name" value="Sigma70_r4_2"/>
    <property type="match status" value="1"/>
</dbReference>
<evidence type="ECO:0000256" key="2">
    <source>
        <dbReference type="ARBA" id="ARBA00023015"/>
    </source>
</evidence>
<dbReference type="InterPro" id="IPR014284">
    <property type="entry name" value="RNA_pol_sigma-70_dom"/>
</dbReference>
<dbReference type="Gene3D" id="1.10.10.10">
    <property type="entry name" value="Winged helix-like DNA-binding domain superfamily/Winged helix DNA-binding domain"/>
    <property type="match status" value="1"/>
</dbReference>
<name>A0ABS8N7M3_9CLOT</name>
<organism evidence="8 9">
    <name type="scientific">Clostridium aromativorans</name>
    <dbReference type="NCBI Taxonomy" id="2836848"/>
    <lineage>
        <taxon>Bacteria</taxon>
        <taxon>Bacillati</taxon>
        <taxon>Bacillota</taxon>
        <taxon>Clostridia</taxon>
        <taxon>Eubacteriales</taxon>
        <taxon>Clostridiaceae</taxon>
        <taxon>Clostridium</taxon>
    </lineage>
</organism>
<gene>
    <name evidence="8" type="ORF">LN736_13165</name>
</gene>
<evidence type="ECO:0000313" key="8">
    <source>
        <dbReference type="EMBL" id="MCC9295811.1"/>
    </source>
</evidence>
<keyword evidence="9" id="KW-1185">Reference proteome</keyword>
<dbReference type="InterPro" id="IPR007627">
    <property type="entry name" value="RNA_pol_sigma70_r2"/>
</dbReference>
<comment type="similarity">
    <text evidence="1">Belongs to the sigma-70 factor family. ECF subfamily.</text>
</comment>
<evidence type="ECO:0000256" key="3">
    <source>
        <dbReference type="ARBA" id="ARBA00023082"/>
    </source>
</evidence>
<dbReference type="EMBL" id="JAJJPB010000018">
    <property type="protein sequence ID" value="MCC9295811.1"/>
    <property type="molecule type" value="Genomic_DNA"/>
</dbReference>
<proteinExistence type="inferred from homology"/>
<dbReference type="RefSeq" id="WP_229981692.1">
    <property type="nucleotide sequence ID" value="NZ_JAJJPB010000018.1"/>
</dbReference>
<sequence length="167" mass="20063">MVRETRLLQKIENEDMAYMDKLIALYYPDIFRYCLWHTPNRQTAEDAAQETFLKMARYFKKYVHNGKFRAYIYKVASNVCIDIWRKKKTESLTEDLSYREQGFEKVEADLDLKDLVQKLPEKHREIVLLRFAQDLSLREIAEIENIPLRTVQSRLRSALKQIEKNIK</sequence>
<dbReference type="InterPro" id="IPR013249">
    <property type="entry name" value="RNA_pol_sigma70_r4_t2"/>
</dbReference>
<dbReference type="SUPFAM" id="SSF88946">
    <property type="entry name" value="Sigma2 domain of RNA polymerase sigma factors"/>
    <property type="match status" value="1"/>
</dbReference>
<evidence type="ECO:0000256" key="4">
    <source>
        <dbReference type="ARBA" id="ARBA00023125"/>
    </source>
</evidence>
<reference evidence="8" key="1">
    <citation type="submission" date="2021-11" db="EMBL/GenBank/DDBJ databases">
        <authorList>
            <person name="Qingchun L."/>
            <person name="Dong Z."/>
            <person name="Zongwei Q."/>
            <person name="Jia Z."/>
            <person name="Duotao L."/>
        </authorList>
    </citation>
    <scope>NUCLEOTIDE SEQUENCE</scope>
    <source>
        <strain evidence="8">WLY-B-L2</strain>
    </source>
</reference>
<keyword evidence="4" id="KW-0238">DNA-binding</keyword>